<dbReference type="GO" id="GO:0004632">
    <property type="term" value="F:phosphopantothenate--cysteine ligase activity"/>
    <property type="evidence" value="ECO:0007669"/>
    <property type="project" value="UniProtKB-EC"/>
</dbReference>
<evidence type="ECO:0000313" key="3">
    <source>
        <dbReference type="Proteomes" id="UP001597094"/>
    </source>
</evidence>
<evidence type="ECO:0000313" key="2">
    <source>
        <dbReference type="EMBL" id="MFD1187896.1"/>
    </source>
</evidence>
<dbReference type="NCBIfam" id="TIGR00521">
    <property type="entry name" value="coaBC_dfp"/>
    <property type="match status" value="1"/>
</dbReference>
<keyword evidence="3" id="KW-1185">Reference proteome</keyword>
<comment type="caution">
    <text evidence="2">The sequence shown here is derived from an EMBL/GenBank/DDBJ whole genome shotgun (WGS) entry which is preliminary data.</text>
</comment>
<dbReference type="EMBL" id="JBHTLD010000187">
    <property type="protein sequence ID" value="MFD1187896.1"/>
    <property type="molecule type" value="Genomic_DNA"/>
</dbReference>
<dbReference type="Proteomes" id="UP001597094">
    <property type="component" value="Unassembled WGS sequence"/>
</dbReference>
<dbReference type="Pfam" id="PF04127">
    <property type="entry name" value="DFP"/>
    <property type="match status" value="1"/>
</dbReference>
<dbReference type="EC" id="4.1.1.36" evidence="2"/>
<proteinExistence type="predicted"/>
<feature type="domain" description="DNA/pantothenate metabolism flavoprotein C-terminal" evidence="1">
    <location>
        <begin position="7"/>
        <end position="216"/>
    </location>
</feature>
<dbReference type="SUPFAM" id="SSF102645">
    <property type="entry name" value="CoaB-like"/>
    <property type="match status" value="1"/>
</dbReference>
<sequence length="220" mass="24174">MTEKSFKGRVVLLTAGPTHEPIDPVRFIGNHSTGKMGYALAERFAQLGADVILVSGPTNLHTQHTGIRVKDVTTADEMYKAVLKYAETADIWVFAAAVADYRPKVVADKKIKKAGQELTIELVKNVDIAAALGKQKKEWQFSVGFALETDNESANAKEKLSKKNLDMIVLNSLKDPGAGFAHDTNKITIIEQDATHTFELKKKSEVAQDIINLILERIDG</sequence>
<dbReference type="InterPro" id="IPR005252">
    <property type="entry name" value="CoaBC"/>
</dbReference>
<dbReference type="EC" id="6.3.2.5" evidence="2"/>
<protein>
    <submittedName>
        <fullName evidence="2">Bifunctional phosphopantothenoylcysteine decarboxylase/phosphopantothenate--cysteine ligase CoaBC</fullName>
        <ecNumber evidence="2">4.1.1.36</ecNumber>
        <ecNumber evidence="2">6.3.2.5</ecNumber>
    </submittedName>
</protein>
<accession>A0ABW3STQ6</accession>
<reference evidence="3" key="1">
    <citation type="journal article" date="2019" name="Int. J. Syst. Evol. Microbiol.">
        <title>The Global Catalogue of Microorganisms (GCM) 10K type strain sequencing project: providing services to taxonomists for standard genome sequencing and annotation.</title>
        <authorList>
            <consortium name="The Broad Institute Genomics Platform"/>
            <consortium name="The Broad Institute Genome Sequencing Center for Infectious Disease"/>
            <person name="Wu L."/>
            <person name="Ma J."/>
        </authorList>
    </citation>
    <scope>NUCLEOTIDE SEQUENCE [LARGE SCALE GENOMIC DNA]</scope>
    <source>
        <strain evidence="3">JCM 31319</strain>
    </source>
</reference>
<evidence type="ECO:0000259" key="1">
    <source>
        <dbReference type="Pfam" id="PF04127"/>
    </source>
</evidence>
<gene>
    <name evidence="2" type="primary">coaBC</name>
    <name evidence="2" type="ORF">ACFQ2O_16920</name>
</gene>
<dbReference type="InterPro" id="IPR007085">
    <property type="entry name" value="DNA/pantothenate-metab_flavo_C"/>
</dbReference>
<dbReference type="RefSeq" id="WP_377530441.1">
    <property type="nucleotide sequence ID" value="NZ_JBHTLD010000187.1"/>
</dbReference>
<dbReference type="Gene3D" id="3.40.50.10300">
    <property type="entry name" value="CoaB-like"/>
    <property type="match status" value="1"/>
</dbReference>
<name>A0ABW3STQ6_9BACT</name>
<keyword evidence="2" id="KW-0436">Ligase</keyword>
<dbReference type="InterPro" id="IPR035929">
    <property type="entry name" value="CoaB-like_sf"/>
</dbReference>
<organism evidence="2 3">
    <name type="scientific">Pontibacter rugosus</name>
    <dbReference type="NCBI Taxonomy" id="1745966"/>
    <lineage>
        <taxon>Bacteria</taxon>
        <taxon>Pseudomonadati</taxon>
        <taxon>Bacteroidota</taxon>
        <taxon>Cytophagia</taxon>
        <taxon>Cytophagales</taxon>
        <taxon>Hymenobacteraceae</taxon>
        <taxon>Pontibacter</taxon>
    </lineage>
</organism>
<dbReference type="GO" id="GO:0004633">
    <property type="term" value="F:phosphopantothenoylcysteine decarboxylase activity"/>
    <property type="evidence" value="ECO:0007669"/>
    <property type="project" value="UniProtKB-EC"/>
</dbReference>
<keyword evidence="2" id="KW-0456">Lyase</keyword>